<name>A0A428XVU7_KIBAR</name>
<dbReference type="AlphaFoldDB" id="A0A428XVU7"/>
<comment type="caution">
    <text evidence="2">The sequence shown here is derived from an EMBL/GenBank/DDBJ whole genome shotgun (WGS) entry which is preliminary data.</text>
</comment>
<reference evidence="2 3" key="1">
    <citation type="submission" date="2018-05" db="EMBL/GenBank/DDBJ databases">
        <title>Evolution of GPA BGCs.</title>
        <authorList>
            <person name="Waglechner N."/>
            <person name="Wright G.D."/>
        </authorList>
    </citation>
    <scope>NUCLEOTIDE SEQUENCE [LARGE SCALE GENOMIC DNA]</scope>
    <source>
        <strain evidence="2 3">A82846</strain>
    </source>
</reference>
<sequence>MEIRDTVSAVIGRRHPIGPALPSPAGTGGRANAQRTGLVEGEGAIREVVDHVLDAVELDIPIGIGGFLPRS</sequence>
<dbReference type="OrthoDB" id="9947638at2"/>
<proteinExistence type="predicted"/>
<evidence type="ECO:0000313" key="2">
    <source>
        <dbReference type="EMBL" id="RSM59410.1"/>
    </source>
</evidence>
<evidence type="ECO:0000256" key="1">
    <source>
        <dbReference type="SAM" id="MobiDB-lite"/>
    </source>
</evidence>
<organism evidence="2 3">
    <name type="scientific">Kibdelosporangium aridum</name>
    <dbReference type="NCBI Taxonomy" id="2030"/>
    <lineage>
        <taxon>Bacteria</taxon>
        <taxon>Bacillati</taxon>
        <taxon>Actinomycetota</taxon>
        <taxon>Actinomycetes</taxon>
        <taxon>Pseudonocardiales</taxon>
        <taxon>Pseudonocardiaceae</taxon>
        <taxon>Kibdelosporangium</taxon>
    </lineage>
</organism>
<dbReference type="Proteomes" id="UP000287547">
    <property type="component" value="Unassembled WGS sequence"/>
</dbReference>
<accession>A0A428XVU7</accession>
<protein>
    <submittedName>
        <fullName evidence="2">Uncharacterized protein</fullName>
    </submittedName>
</protein>
<dbReference type="EMBL" id="QHKI01000134">
    <property type="protein sequence ID" value="RSM59410.1"/>
    <property type="molecule type" value="Genomic_DNA"/>
</dbReference>
<feature type="region of interest" description="Disordered" evidence="1">
    <location>
        <begin position="14"/>
        <end position="34"/>
    </location>
</feature>
<evidence type="ECO:0000313" key="3">
    <source>
        <dbReference type="Proteomes" id="UP000287547"/>
    </source>
</evidence>
<gene>
    <name evidence="2" type="ORF">DMH04_55770</name>
</gene>
<dbReference type="RefSeq" id="WP_037276090.1">
    <property type="nucleotide sequence ID" value="NZ_QHKI01000134.1"/>
</dbReference>